<organism evidence="3 4">
    <name type="scientific">Flavobacterium fluvii</name>
    <dbReference type="NCBI Taxonomy" id="468056"/>
    <lineage>
        <taxon>Bacteria</taxon>
        <taxon>Pseudomonadati</taxon>
        <taxon>Bacteroidota</taxon>
        <taxon>Flavobacteriia</taxon>
        <taxon>Flavobacteriales</taxon>
        <taxon>Flavobacteriaceae</taxon>
        <taxon>Flavobacterium</taxon>
    </lineage>
</organism>
<dbReference type="Pfam" id="PF06250">
    <property type="entry name" value="YhcG_C"/>
    <property type="match status" value="1"/>
</dbReference>
<evidence type="ECO:0000313" key="3">
    <source>
        <dbReference type="EMBL" id="SHG70873.1"/>
    </source>
</evidence>
<dbReference type="InterPro" id="IPR041527">
    <property type="entry name" value="YhcG_N"/>
</dbReference>
<name>A0A1M5M2E1_9FLAO</name>
<dbReference type="InterPro" id="IPR011856">
    <property type="entry name" value="tRNA_endonuc-like_dom_sf"/>
</dbReference>
<dbReference type="InterPro" id="IPR053148">
    <property type="entry name" value="PD-DEXK-like_domain"/>
</dbReference>
<feature type="domain" description="YhcG N-terminal" evidence="2">
    <location>
        <begin position="17"/>
        <end position="168"/>
    </location>
</feature>
<dbReference type="RefSeq" id="WP_073371448.1">
    <property type="nucleotide sequence ID" value="NZ_FQWB01000006.1"/>
</dbReference>
<feature type="domain" description="YhcG PDDEXK nuclease" evidence="1">
    <location>
        <begin position="189"/>
        <end position="343"/>
    </location>
</feature>
<evidence type="ECO:0000313" key="4">
    <source>
        <dbReference type="Proteomes" id="UP000184516"/>
    </source>
</evidence>
<dbReference type="Pfam" id="PF17761">
    <property type="entry name" value="DUF1016_N"/>
    <property type="match status" value="1"/>
</dbReference>
<accession>A0A1M5M2E1</accession>
<evidence type="ECO:0000259" key="1">
    <source>
        <dbReference type="Pfam" id="PF06250"/>
    </source>
</evidence>
<dbReference type="Gene3D" id="3.40.1350.10">
    <property type="match status" value="1"/>
</dbReference>
<dbReference type="PANTHER" id="PTHR30547:SF0">
    <property type="entry name" value="BLR8175 PROTEIN"/>
    <property type="match status" value="1"/>
</dbReference>
<dbReference type="GO" id="GO:0004519">
    <property type="term" value="F:endonuclease activity"/>
    <property type="evidence" value="ECO:0007669"/>
    <property type="project" value="UniProtKB-KW"/>
</dbReference>
<dbReference type="EMBL" id="FQWB01000006">
    <property type="protein sequence ID" value="SHG70873.1"/>
    <property type="molecule type" value="Genomic_DNA"/>
</dbReference>
<gene>
    <name evidence="3" type="ORF">SAMN05443549_1062</name>
</gene>
<proteinExistence type="predicted"/>
<dbReference type="GO" id="GO:0003676">
    <property type="term" value="F:nucleic acid binding"/>
    <property type="evidence" value="ECO:0007669"/>
    <property type="project" value="InterPro"/>
</dbReference>
<reference evidence="4" key="1">
    <citation type="submission" date="2016-11" db="EMBL/GenBank/DDBJ databases">
        <authorList>
            <person name="Varghese N."/>
            <person name="Submissions S."/>
        </authorList>
    </citation>
    <scope>NUCLEOTIDE SEQUENCE [LARGE SCALE GENOMIC DNA]</scope>
    <source>
        <strain evidence="4">DSM 19978</strain>
    </source>
</reference>
<protein>
    <submittedName>
        <fullName evidence="3">Predicted nuclease of restriction endonuclease-like (RecB) superfamily, DUF1016 family</fullName>
    </submittedName>
</protein>
<dbReference type="Proteomes" id="UP000184516">
    <property type="component" value="Unassembled WGS sequence"/>
</dbReference>
<dbReference type="STRING" id="468056.SAMN05443549_1062"/>
<evidence type="ECO:0000259" key="2">
    <source>
        <dbReference type="Pfam" id="PF17761"/>
    </source>
</evidence>
<keyword evidence="3" id="KW-0540">Nuclease</keyword>
<dbReference type="AlphaFoldDB" id="A0A1M5M2E1"/>
<dbReference type="OrthoDB" id="9801263at2"/>
<keyword evidence="4" id="KW-1185">Reference proteome</keyword>
<keyword evidence="3" id="KW-0378">Hydrolase</keyword>
<dbReference type="PANTHER" id="PTHR30547">
    <property type="entry name" value="UNCHARACTERIZED PROTEIN YHCG-RELATED"/>
    <property type="match status" value="1"/>
</dbReference>
<sequence length="357" mass="41316">MSEINLFDLEYKKWISELKTKIRSTQIKAAIAVNTALIRFYWDLGKMISEKQTAYGTAFLEQVSKDLKAEFPEMNGFSVTNLRYCKLFYNYLANPPQVGDESNIVNPPQVEDDLKGNLIFQLPWGHIKLLIDKIKNTAESHFYIQESIANNWSRDVLALQIKTDLYKRQGSAITNFAHTLPDPFSDLAQQTLKDPYVFDFMTMSKPFQEKDIEKQLVAHITKFLLELGKGFAFVGQQFHIEIAENDYYIDLLFYHIKLKCYVVIELKNTKFIPEYAGKLNFYLSAVDSLIKQEEDKPTIGILLCRDKNNIEAEFALRDINKPMGISEFQFTEILPDNLKSSLPTIEEIESELKNLEE</sequence>
<dbReference type="InterPro" id="IPR009362">
    <property type="entry name" value="YhcG_C"/>
</dbReference>
<keyword evidence="3" id="KW-0255">Endonuclease</keyword>